<feature type="transmembrane region" description="Helical" evidence="1">
    <location>
        <begin position="139"/>
        <end position="160"/>
    </location>
</feature>
<dbReference type="OrthoDB" id="3425023at2"/>
<keyword evidence="1" id="KW-0812">Transmembrane</keyword>
<organism evidence="2 3">
    <name type="scientific">Nocardiopsis flavescens</name>
    <dbReference type="NCBI Taxonomy" id="758803"/>
    <lineage>
        <taxon>Bacteria</taxon>
        <taxon>Bacillati</taxon>
        <taxon>Actinomycetota</taxon>
        <taxon>Actinomycetes</taxon>
        <taxon>Streptosporangiales</taxon>
        <taxon>Nocardiopsidaceae</taxon>
        <taxon>Nocardiopsis</taxon>
    </lineage>
</organism>
<gene>
    <name evidence="2" type="ORF">SAMN05421803_103104</name>
</gene>
<keyword evidence="1" id="KW-0472">Membrane</keyword>
<dbReference type="STRING" id="758803.SAMN05421803_103104"/>
<sequence length="348" mass="37291">MDVTLDDGRTIRLGPGQADALLGAAPLPDAPHVWSPVYLGAPGNAALIGLGLAERTSQGFLGLTPLGHDVRARLLAPGEGRATLDPQLPDAQRRALLVALAGPATGRGLRERRWNTLHAAYAAVFLFAAFRLPSTDASLPVLVLSTLALVAAYTFSVRLAEGARARRDPRRALESLSGRYVLPEHVEGEYRELLERARRAVDAVLCSEPHREGLLLDTVRNRVVLAETEWTVARGLARLSDEAARAAGTPVAGERSRAAAERARAALAGERGHLERRIGLLEEYARRVRAFEDERDDAASAREFDAIADRVVGSGAAHGLHDEQLASLVRAQELALRLSDLTADGPPG</sequence>
<evidence type="ECO:0000256" key="1">
    <source>
        <dbReference type="SAM" id="Phobius"/>
    </source>
</evidence>
<dbReference type="RefSeq" id="WP_073376714.1">
    <property type="nucleotide sequence ID" value="NZ_FQZK01000003.1"/>
</dbReference>
<accession>A0A1M6FPS9</accession>
<feature type="transmembrane region" description="Helical" evidence="1">
    <location>
        <begin position="116"/>
        <end position="133"/>
    </location>
</feature>
<dbReference type="AlphaFoldDB" id="A0A1M6FPS9"/>
<keyword evidence="3" id="KW-1185">Reference proteome</keyword>
<name>A0A1M6FPS9_9ACTN</name>
<dbReference type="Proteomes" id="UP000184452">
    <property type="component" value="Unassembled WGS sequence"/>
</dbReference>
<keyword evidence="1" id="KW-1133">Transmembrane helix</keyword>
<protein>
    <submittedName>
        <fullName evidence="2">Uncharacterized protein</fullName>
    </submittedName>
</protein>
<evidence type="ECO:0000313" key="2">
    <source>
        <dbReference type="EMBL" id="SHI99589.1"/>
    </source>
</evidence>
<evidence type="ECO:0000313" key="3">
    <source>
        <dbReference type="Proteomes" id="UP000184452"/>
    </source>
</evidence>
<dbReference type="EMBL" id="FQZK01000003">
    <property type="protein sequence ID" value="SHI99589.1"/>
    <property type="molecule type" value="Genomic_DNA"/>
</dbReference>
<reference evidence="2 3" key="1">
    <citation type="submission" date="2016-11" db="EMBL/GenBank/DDBJ databases">
        <authorList>
            <person name="Jaros S."/>
            <person name="Januszkiewicz K."/>
            <person name="Wedrychowicz H."/>
        </authorList>
    </citation>
    <scope>NUCLEOTIDE SEQUENCE [LARGE SCALE GENOMIC DNA]</scope>
    <source>
        <strain evidence="2 3">CGMCC 4.5723</strain>
    </source>
</reference>
<proteinExistence type="predicted"/>